<comment type="caution">
    <text evidence="1">The sequence shown here is derived from an EMBL/GenBank/DDBJ whole genome shotgun (WGS) entry which is preliminary data.</text>
</comment>
<sequence>MSLTIRAASSADLPVIALRRSLGSAPQDERATHGVDGEELTVLTGPTAVAS</sequence>
<protein>
    <submittedName>
        <fullName evidence="1">Uncharacterized protein</fullName>
    </submittedName>
</protein>
<proteinExistence type="predicted"/>
<dbReference type="AlphaFoldDB" id="A0A849K4Q1"/>
<reference evidence="1 2" key="1">
    <citation type="submission" date="2020-05" db="EMBL/GenBank/DDBJ databases">
        <title>Genome sequence of Isoptericola sp. JC619 isolated from Chilika lagoon, India.</title>
        <authorList>
            <person name="Kumar D."/>
            <person name="Appam K."/>
            <person name="Gandham S."/>
            <person name="Uppada J."/>
            <person name="Sasikala C."/>
            <person name="Venkata Ramana C."/>
        </authorList>
    </citation>
    <scope>NUCLEOTIDE SEQUENCE [LARGE SCALE GENOMIC DNA]</scope>
    <source>
        <strain evidence="1 2">JC619</strain>
    </source>
</reference>
<dbReference type="RefSeq" id="WP_171246892.1">
    <property type="nucleotide sequence ID" value="NZ_JABFAJ010000013.1"/>
</dbReference>
<evidence type="ECO:0000313" key="1">
    <source>
        <dbReference type="EMBL" id="NNU27380.1"/>
    </source>
</evidence>
<gene>
    <name evidence="1" type="ORF">HLI28_07460</name>
</gene>
<evidence type="ECO:0000313" key="2">
    <source>
        <dbReference type="Proteomes" id="UP000557204"/>
    </source>
</evidence>
<keyword evidence="2" id="KW-1185">Reference proteome</keyword>
<name>A0A849K4Q1_9MICO</name>
<dbReference type="Proteomes" id="UP000557204">
    <property type="component" value="Unassembled WGS sequence"/>
</dbReference>
<organism evidence="1 2">
    <name type="scientific">Isoptericola sediminis</name>
    <dbReference type="NCBI Taxonomy" id="2733572"/>
    <lineage>
        <taxon>Bacteria</taxon>
        <taxon>Bacillati</taxon>
        <taxon>Actinomycetota</taxon>
        <taxon>Actinomycetes</taxon>
        <taxon>Micrococcales</taxon>
        <taxon>Promicromonosporaceae</taxon>
        <taxon>Isoptericola</taxon>
    </lineage>
</organism>
<accession>A0A849K4Q1</accession>
<dbReference type="EMBL" id="JABFAJ010000013">
    <property type="protein sequence ID" value="NNU27380.1"/>
    <property type="molecule type" value="Genomic_DNA"/>
</dbReference>